<comment type="caution">
    <text evidence="1">The sequence shown here is derived from an EMBL/GenBank/DDBJ whole genome shotgun (WGS) entry which is preliminary data.</text>
</comment>
<name>A0A644VYA9_9ZZZZ</name>
<dbReference type="AlphaFoldDB" id="A0A644VYA9"/>
<evidence type="ECO:0000313" key="1">
    <source>
        <dbReference type="EMBL" id="MPL96455.1"/>
    </source>
</evidence>
<protein>
    <submittedName>
        <fullName evidence="1">Uncharacterized protein</fullName>
    </submittedName>
</protein>
<accession>A0A644VYA9</accession>
<gene>
    <name evidence="1" type="ORF">SDC9_42636</name>
</gene>
<dbReference type="EMBL" id="VSSQ01000511">
    <property type="protein sequence ID" value="MPL96455.1"/>
    <property type="molecule type" value="Genomic_DNA"/>
</dbReference>
<proteinExistence type="predicted"/>
<organism evidence="1">
    <name type="scientific">bioreactor metagenome</name>
    <dbReference type="NCBI Taxonomy" id="1076179"/>
    <lineage>
        <taxon>unclassified sequences</taxon>
        <taxon>metagenomes</taxon>
        <taxon>ecological metagenomes</taxon>
    </lineage>
</organism>
<sequence length="96" mass="10151">MTPAGRGKLRVLVVCITVRKALNPKVLVRVYRSYGRLQQRDFVFGQVEQIIDDAVDLGFSLGDLGAVASDPVFPVGGPLSGGYSIISSAQASSAAR</sequence>
<reference evidence="1" key="1">
    <citation type="submission" date="2019-08" db="EMBL/GenBank/DDBJ databases">
        <authorList>
            <person name="Kucharzyk K."/>
            <person name="Murdoch R.W."/>
            <person name="Higgins S."/>
            <person name="Loffler F."/>
        </authorList>
    </citation>
    <scope>NUCLEOTIDE SEQUENCE</scope>
</reference>